<evidence type="ECO:0000256" key="5">
    <source>
        <dbReference type="RuleBase" id="RU003860"/>
    </source>
</evidence>
<dbReference type="GO" id="GO:1990229">
    <property type="term" value="C:iron-sulfur cluster assembly complex"/>
    <property type="evidence" value="ECO:0007669"/>
    <property type="project" value="UniProtKB-ARBA"/>
</dbReference>
<dbReference type="OrthoDB" id="4983at2759"/>
<sequence length="125" mass="13758">FDPSVCLFFFLTAIRSKITQSFAPHHLEVHNESYMHAVPTGSETHFKVVVISEMFAGKSLIQRHRLLNELLKEELAGPVHALSIVAKTPEQWEENPSVGKSPACMGGSKDDPEMSKKLAGPETGT</sequence>
<dbReference type="Gene3D" id="3.30.300.90">
    <property type="entry name" value="BolA-like"/>
    <property type="match status" value="1"/>
</dbReference>
<accession>A0A8C5R0W9</accession>
<evidence type="ECO:0000256" key="3">
    <source>
        <dbReference type="ARBA" id="ARBA00064144"/>
    </source>
</evidence>
<organism evidence="7 8">
    <name type="scientific">Leptobrachium leishanense</name>
    <name type="common">Leishan spiny toad</name>
    <dbReference type="NCBI Taxonomy" id="445787"/>
    <lineage>
        <taxon>Eukaryota</taxon>
        <taxon>Metazoa</taxon>
        <taxon>Chordata</taxon>
        <taxon>Craniata</taxon>
        <taxon>Vertebrata</taxon>
        <taxon>Euteleostomi</taxon>
        <taxon>Amphibia</taxon>
        <taxon>Batrachia</taxon>
        <taxon>Anura</taxon>
        <taxon>Pelobatoidea</taxon>
        <taxon>Megophryidae</taxon>
        <taxon>Leptobrachium</taxon>
    </lineage>
</organism>
<dbReference type="PANTHER" id="PTHR46229">
    <property type="entry name" value="BOLA TRANSCRIPTION REGULATOR"/>
    <property type="match status" value="1"/>
</dbReference>
<protein>
    <recommendedName>
        <fullName evidence="4">BolA-like protein 1</fullName>
    </recommendedName>
</protein>
<evidence type="ECO:0000256" key="2">
    <source>
        <dbReference type="ARBA" id="ARBA00053549"/>
    </source>
</evidence>
<proteinExistence type="inferred from homology"/>
<dbReference type="AlphaFoldDB" id="A0A8C5R0W9"/>
<dbReference type="InterPro" id="IPR050961">
    <property type="entry name" value="BolA/IbaG_stress_morph_reg"/>
</dbReference>
<evidence type="ECO:0000256" key="6">
    <source>
        <dbReference type="SAM" id="MobiDB-lite"/>
    </source>
</evidence>
<feature type="region of interest" description="Disordered" evidence="6">
    <location>
        <begin position="90"/>
        <end position="125"/>
    </location>
</feature>
<gene>
    <name evidence="7" type="primary">BOLA1</name>
</gene>
<name>A0A8C5R0W9_9ANUR</name>
<dbReference type="GO" id="GO:0005739">
    <property type="term" value="C:mitochondrion"/>
    <property type="evidence" value="ECO:0007669"/>
    <property type="project" value="TreeGrafter"/>
</dbReference>
<dbReference type="Pfam" id="PF01722">
    <property type="entry name" value="BolA"/>
    <property type="match status" value="1"/>
</dbReference>
<reference evidence="7" key="2">
    <citation type="submission" date="2025-09" db="UniProtKB">
        <authorList>
            <consortium name="Ensembl"/>
        </authorList>
    </citation>
    <scope>IDENTIFICATION</scope>
</reference>
<dbReference type="Ensembl" id="ENSLLET00000045827.1">
    <property type="protein sequence ID" value="ENSLLEP00000044056.1"/>
    <property type="gene ID" value="ENSLLEG00000027989.1"/>
</dbReference>
<dbReference type="PANTHER" id="PTHR46229:SF2">
    <property type="entry name" value="BOLA-LIKE PROTEIN 1"/>
    <property type="match status" value="1"/>
</dbReference>
<reference evidence="7" key="1">
    <citation type="submission" date="2025-08" db="UniProtKB">
        <authorList>
            <consortium name="Ensembl"/>
        </authorList>
    </citation>
    <scope>IDENTIFICATION</scope>
</reference>
<dbReference type="InterPro" id="IPR036065">
    <property type="entry name" value="BolA-like_sf"/>
</dbReference>
<comment type="similarity">
    <text evidence="1 5">Belongs to the BolA/IbaG family.</text>
</comment>
<comment type="subunit">
    <text evidence="3">Interacts with GLRX5.</text>
</comment>
<dbReference type="InterPro" id="IPR002634">
    <property type="entry name" value="BolA"/>
</dbReference>
<comment type="function">
    <text evidence="2">Acts as a mitochondrial iron-sulfur (Fe-S) cluster assembly factor that facilitates (Fe-S) cluster insertion into a subset of mitochondrial proteins. Probably acts together with the monothiol glutaredoxin GLRX5. May protect cells against oxidative stress.</text>
</comment>
<dbReference type="SUPFAM" id="SSF82657">
    <property type="entry name" value="BolA-like"/>
    <property type="match status" value="1"/>
</dbReference>
<evidence type="ECO:0000256" key="4">
    <source>
        <dbReference type="ARBA" id="ARBA00068230"/>
    </source>
</evidence>
<evidence type="ECO:0000256" key="1">
    <source>
        <dbReference type="ARBA" id="ARBA00005578"/>
    </source>
</evidence>
<evidence type="ECO:0000313" key="8">
    <source>
        <dbReference type="Proteomes" id="UP000694569"/>
    </source>
</evidence>
<dbReference type="Proteomes" id="UP000694569">
    <property type="component" value="Unplaced"/>
</dbReference>
<dbReference type="GeneTree" id="ENSGT00510000048165"/>
<keyword evidence="8" id="KW-1185">Reference proteome</keyword>
<dbReference type="FunFam" id="3.30.300.90:FF:000001">
    <property type="entry name" value="Transcriptional regulator BolA"/>
    <property type="match status" value="1"/>
</dbReference>
<evidence type="ECO:0000313" key="7">
    <source>
        <dbReference type="Ensembl" id="ENSLLEP00000044056.1"/>
    </source>
</evidence>